<dbReference type="AlphaFoldDB" id="A0A7W9ILT6"/>
<evidence type="ECO:0000313" key="6">
    <source>
        <dbReference type="Proteomes" id="UP000540685"/>
    </source>
</evidence>
<organism evidence="5 6">
    <name type="scientific">Streptosporangium becharense</name>
    <dbReference type="NCBI Taxonomy" id="1816182"/>
    <lineage>
        <taxon>Bacteria</taxon>
        <taxon>Bacillati</taxon>
        <taxon>Actinomycetota</taxon>
        <taxon>Actinomycetes</taxon>
        <taxon>Streptosporangiales</taxon>
        <taxon>Streptosporangiaceae</taxon>
        <taxon>Streptosporangium</taxon>
    </lineage>
</organism>
<dbReference type="NCBIfam" id="NF005589">
    <property type="entry name" value="PRK07314.1"/>
    <property type="match status" value="1"/>
</dbReference>
<dbReference type="RefSeq" id="WP_221206538.1">
    <property type="nucleotide sequence ID" value="NZ_JACHMP010000001.1"/>
</dbReference>
<sequence>MTGLGVVTADGDGHEVFWRSLFTPPPPGHRTMADWDPAPWLGPRETRVLDRFTQFAVAAADLALRDAGRPVSDPTRSGVLVATALAGMATVERQAVALRERGERRVSPHFVPMFMPNAAPAAVSMRNGWRGPCETIQTACAAATHAIGRAAKLIANGECDLMLAGGTEAAATPLVVAGFTNMRALSSTRRLRPFDGERDGFVIAEGAALLVLEERDAATARGARIYGEVMGLGSTADAHDITAPRSDGAGAAECMRLALRDAGVEPAAVRQINAHGTGTLLNDAAEARAVSAVFGPETPPVTSTKGATGHAFGAGGALEAVAVLLSMRHRVIPPTIGLEKVDPEMSLDVVTGSGRAWAPGPALSNSFGFGGHNGCLVLGPGGEP</sequence>
<evidence type="ECO:0000259" key="4">
    <source>
        <dbReference type="PROSITE" id="PS52004"/>
    </source>
</evidence>
<comment type="similarity">
    <text evidence="1 3">Belongs to the thiolase-like superfamily. Beta-ketoacyl-ACP synthases family.</text>
</comment>
<accession>A0A7W9ILT6</accession>
<dbReference type="Proteomes" id="UP000540685">
    <property type="component" value="Unassembled WGS sequence"/>
</dbReference>
<dbReference type="InterPro" id="IPR014031">
    <property type="entry name" value="Ketoacyl_synth_C"/>
</dbReference>
<name>A0A7W9ILT6_9ACTN</name>
<dbReference type="EMBL" id="JACHMP010000001">
    <property type="protein sequence ID" value="MBB5822976.1"/>
    <property type="molecule type" value="Genomic_DNA"/>
</dbReference>
<dbReference type="GO" id="GO:0006633">
    <property type="term" value="P:fatty acid biosynthetic process"/>
    <property type="evidence" value="ECO:0007669"/>
    <property type="project" value="InterPro"/>
</dbReference>
<evidence type="ECO:0000256" key="1">
    <source>
        <dbReference type="ARBA" id="ARBA00008467"/>
    </source>
</evidence>
<comment type="caution">
    <text evidence="5">The sequence shown here is derived from an EMBL/GenBank/DDBJ whole genome shotgun (WGS) entry which is preliminary data.</text>
</comment>
<evidence type="ECO:0000256" key="3">
    <source>
        <dbReference type="RuleBase" id="RU003694"/>
    </source>
</evidence>
<keyword evidence="6" id="KW-1185">Reference proteome</keyword>
<protein>
    <submittedName>
        <fullName evidence="5">3-oxoacyl-[acyl-carrier-protein] synthase II</fullName>
        <ecNumber evidence="5">2.3.1.179</ecNumber>
    </submittedName>
</protein>
<evidence type="ECO:0000313" key="5">
    <source>
        <dbReference type="EMBL" id="MBB5822976.1"/>
    </source>
</evidence>
<dbReference type="SUPFAM" id="SSF53901">
    <property type="entry name" value="Thiolase-like"/>
    <property type="match status" value="2"/>
</dbReference>
<dbReference type="Pfam" id="PF00109">
    <property type="entry name" value="ketoacyl-synt"/>
    <property type="match status" value="1"/>
</dbReference>
<proteinExistence type="inferred from homology"/>
<dbReference type="Pfam" id="PF02801">
    <property type="entry name" value="Ketoacyl-synt_C"/>
    <property type="match status" value="1"/>
</dbReference>
<dbReference type="EC" id="2.3.1.179" evidence="5"/>
<reference evidence="5 6" key="1">
    <citation type="submission" date="2020-08" db="EMBL/GenBank/DDBJ databases">
        <title>Sequencing the genomes of 1000 actinobacteria strains.</title>
        <authorList>
            <person name="Klenk H.-P."/>
        </authorList>
    </citation>
    <scope>NUCLEOTIDE SEQUENCE [LARGE SCALE GENOMIC DNA]</scope>
    <source>
        <strain evidence="5 6">DSM 46887</strain>
    </source>
</reference>
<evidence type="ECO:0000256" key="2">
    <source>
        <dbReference type="ARBA" id="ARBA00022679"/>
    </source>
</evidence>
<dbReference type="PROSITE" id="PS52004">
    <property type="entry name" value="KS3_2"/>
    <property type="match status" value="1"/>
</dbReference>
<dbReference type="GO" id="GO:0004315">
    <property type="term" value="F:3-oxoacyl-[acyl-carrier-protein] synthase activity"/>
    <property type="evidence" value="ECO:0007669"/>
    <property type="project" value="UniProtKB-EC"/>
</dbReference>
<dbReference type="InterPro" id="IPR020841">
    <property type="entry name" value="PKS_Beta-ketoAc_synthase_dom"/>
</dbReference>
<dbReference type="InterPro" id="IPR018201">
    <property type="entry name" value="Ketoacyl_synth_AS"/>
</dbReference>
<dbReference type="PANTHER" id="PTHR11712:SF336">
    <property type="entry name" value="3-OXOACYL-[ACYL-CARRIER-PROTEIN] SYNTHASE, MITOCHONDRIAL"/>
    <property type="match status" value="1"/>
</dbReference>
<feature type="domain" description="Ketosynthase family 3 (KS3)" evidence="4">
    <location>
        <begin position="1"/>
        <end position="380"/>
    </location>
</feature>
<dbReference type="InterPro" id="IPR016039">
    <property type="entry name" value="Thiolase-like"/>
</dbReference>
<dbReference type="PANTHER" id="PTHR11712">
    <property type="entry name" value="POLYKETIDE SYNTHASE-RELATED"/>
    <property type="match status" value="1"/>
</dbReference>
<dbReference type="InterPro" id="IPR000794">
    <property type="entry name" value="Beta-ketoacyl_synthase"/>
</dbReference>
<dbReference type="InterPro" id="IPR014030">
    <property type="entry name" value="Ketoacyl_synth_N"/>
</dbReference>
<dbReference type="SMART" id="SM00825">
    <property type="entry name" value="PKS_KS"/>
    <property type="match status" value="1"/>
</dbReference>
<gene>
    <name evidence="5" type="ORF">F4562_006038</name>
</gene>
<keyword evidence="5" id="KW-0012">Acyltransferase</keyword>
<keyword evidence="2 3" id="KW-0808">Transferase</keyword>
<dbReference type="CDD" id="cd00834">
    <property type="entry name" value="KAS_I_II"/>
    <property type="match status" value="1"/>
</dbReference>
<dbReference type="Gene3D" id="3.40.47.10">
    <property type="match status" value="1"/>
</dbReference>
<dbReference type="PROSITE" id="PS00606">
    <property type="entry name" value="KS3_1"/>
    <property type="match status" value="1"/>
</dbReference>